<organism evidence="2 3">
    <name type="scientific">Sulfidibacter corallicola</name>
    <dbReference type="NCBI Taxonomy" id="2818388"/>
    <lineage>
        <taxon>Bacteria</taxon>
        <taxon>Pseudomonadati</taxon>
        <taxon>Acidobacteriota</taxon>
        <taxon>Holophagae</taxon>
        <taxon>Acanthopleuribacterales</taxon>
        <taxon>Acanthopleuribacteraceae</taxon>
        <taxon>Sulfidibacter</taxon>
    </lineage>
</organism>
<evidence type="ECO:0000313" key="3">
    <source>
        <dbReference type="Proteomes" id="UP000663929"/>
    </source>
</evidence>
<dbReference type="Pfam" id="PF13809">
    <property type="entry name" value="Tubulin_2"/>
    <property type="match status" value="1"/>
</dbReference>
<keyword evidence="1" id="KW-0472">Membrane</keyword>
<proteinExistence type="predicted"/>
<dbReference type="EMBL" id="CP071793">
    <property type="protein sequence ID" value="QTD51789.1"/>
    <property type="molecule type" value="Genomic_DNA"/>
</dbReference>
<evidence type="ECO:0008006" key="4">
    <source>
        <dbReference type="Google" id="ProtNLM"/>
    </source>
</evidence>
<gene>
    <name evidence="2" type="ORF">J3U87_04905</name>
</gene>
<keyword evidence="1" id="KW-0812">Transmembrane</keyword>
<dbReference type="InterPro" id="IPR025904">
    <property type="entry name" value="Tubulin-like"/>
</dbReference>
<name>A0A8A4TP91_SULCO</name>
<keyword evidence="1" id="KW-1133">Transmembrane helix</keyword>
<dbReference type="KEGG" id="scor:J3U87_04905"/>
<dbReference type="AlphaFoldDB" id="A0A8A4TP91"/>
<protein>
    <recommendedName>
        <fullName evidence="4">Tubulin like</fullName>
    </recommendedName>
</protein>
<evidence type="ECO:0000313" key="2">
    <source>
        <dbReference type="EMBL" id="QTD51789.1"/>
    </source>
</evidence>
<accession>A0A8A4TP91</accession>
<feature type="transmembrane region" description="Helical" evidence="1">
    <location>
        <begin position="54"/>
        <end position="73"/>
    </location>
</feature>
<dbReference type="RefSeq" id="WP_237381910.1">
    <property type="nucleotide sequence ID" value="NZ_CP071793.1"/>
</dbReference>
<dbReference type="Proteomes" id="UP000663929">
    <property type="component" value="Chromosome"/>
</dbReference>
<evidence type="ECO:0000256" key="1">
    <source>
        <dbReference type="SAM" id="Phobius"/>
    </source>
</evidence>
<reference evidence="2" key="1">
    <citation type="submission" date="2021-03" db="EMBL/GenBank/DDBJ databases">
        <title>Acanthopleuribacteraceae sp. M133.</title>
        <authorList>
            <person name="Wang G."/>
        </authorList>
    </citation>
    <scope>NUCLEOTIDE SEQUENCE</scope>
    <source>
        <strain evidence="2">M133</strain>
    </source>
</reference>
<sequence length="1069" mass="120760">MRGRLLLDQKLVHRQKRTRALALFFGLPPAVAAMLAIPGVVTGSLPEVTASVPLWLWTTLAAAWLASLLPWQWSAYRMYVASRAPARVPEPGEPPPLTPPPDLLPHFEPESFIRPTAPTLVVGLGGTGRWVLTFLKKAIIETNFGKVPNTLRFLLLDTCDQEIRGDRAMEVRVGGVALTSDECVILHRESELGTAYLDALRGKGGFLHEGIARWWPRELFTTLADQELLISKGTGQRRPLGRLALFLDLEKGTEESRIWHSLTQALTAVHQAERGKAPKVFCVASDCGGTGSAMLADLGHLTKRVARDLGMPGLTNHALLATATGFQSQSDNLSLTRANSFATLRELDRFLLNEGIDHRERYASDPNSPLNGPWETTIWDHVTLFDSDRERFPVHQLPPERALYPTMADVLHSFLYTQPGGAFDHHWQQQRMSHQIQREAGGHGVISAMGSFTVRLPIYQYWTLFRFRFARQFLAFYFQVESKPGGGWGFVKPSASDMQEIRDQLDTFLAAEGPNGSIQEIMQAVNRTDPLLLFAILEADRAHKRPQDFLQSHRLNFQWSLSRNVMHWLNNTRGAVESGTAAPRFRDTVLLLEALASSLDRLRDLCLQSQPDLQQIKFRDLGADLIEEFQRIVQAIRVQLARYVEPIVGPPEKTEDARRTPLITVLAEREEALKKQRAADLDIAVREYLYSDALEERLYQAYLGDRGCYGNLHRLVWHLSAEDRQPLVKLTWVTDRHHTLSPSPERVEEHVEALTRLADILTRDMCHTDITPYLAARQPSPQHLARELFRKAYPMVRFDRNLAPRHGFHMHLNLNESDFCTGLQEALEPEFAKKQHLCRCTFRDPHVFSAITSIDALPLPSLKPYQRLQKDYYNLPAHVRLGLHVFRPERRALVLEQRLIESVDALRPLGPAFTGYLEAESRVALFARALLYGFIEHGWVGAPRDISLVIAPAVAADAHAGPEDQWSQVYPLWRKCDVQTPPRTPLFGAFDQFVRGRDLENLPLPLDDLEEATNEAASKESLPFEALVRSLKAQAELADKDANLWDLLAYVRSIALFEQEATPHTPEPS</sequence>
<keyword evidence="3" id="KW-1185">Reference proteome</keyword>
<feature type="transmembrane region" description="Helical" evidence="1">
    <location>
        <begin position="21"/>
        <end position="42"/>
    </location>
</feature>